<dbReference type="InterPro" id="IPR013538">
    <property type="entry name" value="ASHA1/2-like_C"/>
</dbReference>
<dbReference type="Gene3D" id="3.30.530.20">
    <property type="match status" value="1"/>
</dbReference>
<organism evidence="4 6">
    <name type="scientific">Kaistella antarctica</name>
    <dbReference type="NCBI Taxonomy" id="266748"/>
    <lineage>
        <taxon>Bacteria</taxon>
        <taxon>Pseudomonadati</taxon>
        <taxon>Bacteroidota</taxon>
        <taxon>Flavobacteriia</taxon>
        <taxon>Flavobacteriales</taxon>
        <taxon>Weeksellaceae</taxon>
        <taxon>Chryseobacterium group</taxon>
        <taxon>Kaistella</taxon>
    </lineage>
</organism>
<dbReference type="EMBL" id="JPEP01000001">
    <property type="protein sequence ID" value="KEY20073.1"/>
    <property type="molecule type" value="Genomic_DNA"/>
</dbReference>
<dbReference type="Proteomes" id="UP000028349">
    <property type="component" value="Unassembled WGS sequence"/>
</dbReference>
<evidence type="ECO:0000313" key="3">
    <source>
        <dbReference type="EMBL" id="KEY20073.1"/>
    </source>
</evidence>
<dbReference type="SUPFAM" id="SSF55961">
    <property type="entry name" value="Bet v1-like"/>
    <property type="match status" value="1"/>
</dbReference>
<keyword evidence="5" id="KW-1185">Reference proteome</keyword>
<evidence type="ECO:0000259" key="2">
    <source>
        <dbReference type="Pfam" id="PF08327"/>
    </source>
</evidence>
<dbReference type="InterPro" id="IPR023393">
    <property type="entry name" value="START-like_dom_sf"/>
</dbReference>
<dbReference type="EMBL" id="LR134441">
    <property type="protein sequence ID" value="VEH95452.1"/>
    <property type="molecule type" value="Genomic_DNA"/>
</dbReference>
<evidence type="ECO:0000313" key="5">
    <source>
        <dbReference type="Proteomes" id="UP000028349"/>
    </source>
</evidence>
<protein>
    <submittedName>
        <fullName evidence="4">Activator of Hsp90 ATPase homolog 1-like protein</fullName>
    </submittedName>
</protein>
<dbReference type="Proteomes" id="UP000270036">
    <property type="component" value="Chromosome"/>
</dbReference>
<feature type="domain" description="Activator of Hsp90 ATPase homologue 1/2-like C-terminal" evidence="2">
    <location>
        <begin position="14"/>
        <end position="135"/>
    </location>
</feature>
<proteinExistence type="inferred from homology"/>
<dbReference type="Pfam" id="PF08327">
    <property type="entry name" value="AHSA1"/>
    <property type="match status" value="1"/>
</dbReference>
<gene>
    <name evidence="3" type="ORF">HY04_02295</name>
    <name evidence="4" type="ORF">NCTC13489_00168</name>
</gene>
<reference evidence="3 5" key="1">
    <citation type="submission" date="2014-07" db="EMBL/GenBank/DDBJ databases">
        <authorList>
            <person name="Pisani N.G."/>
            <person name="Newman J.D."/>
        </authorList>
    </citation>
    <scope>NUCLEOTIDE SEQUENCE [LARGE SCALE GENOMIC DNA]</scope>
    <source>
        <strain evidence="3 5">LMG 24720</strain>
    </source>
</reference>
<evidence type="ECO:0000256" key="1">
    <source>
        <dbReference type="ARBA" id="ARBA00006817"/>
    </source>
</evidence>
<dbReference type="AlphaFoldDB" id="A0A448NMK2"/>
<dbReference type="RefSeq" id="WP_034716729.1">
    <property type="nucleotide sequence ID" value="NZ_FOIX01000002.1"/>
</dbReference>
<accession>A0A448NMK2</accession>
<reference evidence="4 6" key="2">
    <citation type="submission" date="2018-12" db="EMBL/GenBank/DDBJ databases">
        <authorList>
            <consortium name="Pathogen Informatics"/>
        </authorList>
    </citation>
    <scope>NUCLEOTIDE SEQUENCE [LARGE SCALE GENOMIC DNA]</scope>
    <source>
        <strain evidence="4 6">NCTC13489</strain>
    </source>
</reference>
<comment type="similarity">
    <text evidence="1">Belongs to the AHA1 family.</text>
</comment>
<dbReference type="KEGG" id="cant:NCTC13489_00168"/>
<name>A0A448NMK2_9FLAO</name>
<dbReference type="OrthoDB" id="384974at2"/>
<evidence type="ECO:0000313" key="4">
    <source>
        <dbReference type="EMBL" id="VEH95452.1"/>
    </source>
</evidence>
<evidence type="ECO:0000313" key="6">
    <source>
        <dbReference type="Proteomes" id="UP000270036"/>
    </source>
</evidence>
<sequence length="137" mass="16205">MSLITIEITILKSVTKVWEFFTEPDHITQWNFASDEWTCSSAQNDLQVGGVFNYRMEMKDDDFGFDYKGSYDEIIPLQKIKYHLDDGRKVEVLFEKVDENTTQVTQAFEPDPQQPELMQREGWYSILDNFHKHVENN</sequence>
<dbReference type="STRING" id="266748.HY04_02295"/>